<dbReference type="SUPFAM" id="SSF53474">
    <property type="entry name" value="alpha/beta-Hydrolases"/>
    <property type="match status" value="1"/>
</dbReference>
<dbReference type="AlphaFoldDB" id="A0AAE3DQE0"/>
<gene>
    <name evidence="3" type="ORF">LKD71_02295</name>
</gene>
<dbReference type="Gene3D" id="3.40.50.1820">
    <property type="entry name" value="alpha/beta hydrolase"/>
    <property type="match status" value="1"/>
</dbReference>
<evidence type="ECO:0000256" key="1">
    <source>
        <dbReference type="ARBA" id="ARBA00022801"/>
    </source>
</evidence>
<proteinExistence type="predicted"/>
<dbReference type="Proteomes" id="UP001197875">
    <property type="component" value="Unassembled WGS sequence"/>
</dbReference>
<dbReference type="EMBL" id="JAJEPR010000003">
    <property type="protein sequence ID" value="MCC2188662.1"/>
    <property type="molecule type" value="Genomic_DNA"/>
</dbReference>
<dbReference type="InterPro" id="IPR029058">
    <property type="entry name" value="AB_hydrolase_fold"/>
</dbReference>
<dbReference type="Pfam" id="PF20434">
    <property type="entry name" value="BD-FAE"/>
    <property type="match status" value="1"/>
</dbReference>
<name>A0AAE3DQE0_9FIRM</name>
<feature type="domain" description="BD-FAE-like" evidence="2">
    <location>
        <begin position="34"/>
        <end position="218"/>
    </location>
</feature>
<evidence type="ECO:0000313" key="4">
    <source>
        <dbReference type="Proteomes" id="UP001197875"/>
    </source>
</evidence>
<reference evidence="3 4" key="1">
    <citation type="submission" date="2021-10" db="EMBL/GenBank/DDBJ databases">
        <title>Anaerobic single-cell dispensing facilitates the cultivation of human gut bacteria.</title>
        <authorList>
            <person name="Afrizal A."/>
        </authorList>
    </citation>
    <scope>NUCLEOTIDE SEQUENCE [LARGE SCALE GENOMIC DNA]</scope>
    <source>
        <strain evidence="3 4">CLA-AA-H277</strain>
    </source>
</reference>
<dbReference type="InterPro" id="IPR050300">
    <property type="entry name" value="GDXG_lipolytic_enzyme"/>
</dbReference>
<dbReference type="GO" id="GO:0016787">
    <property type="term" value="F:hydrolase activity"/>
    <property type="evidence" value="ECO:0007669"/>
    <property type="project" value="UniProtKB-KW"/>
</dbReference>
<evidence type="ECO:0000313" key="3">
    <source>
        <dbReference type="EMBL" id="MCC2188662.1"/>
    </source>
</evidence>
<dbReference type="PANTHER" id="PTHR48081:SF6">
    <property type="entry name" value="PEPTIDASE S9 PROLYL OLIGOPEPTIDASE CATALYTIC DOMAIN-CONTAINING PROTEIN"/>
    <property type="match status" value="1"/>
</dbReference>
<organism evidence="3 4">
    <name type="scientific">Fusicatenibacter faecihominis</name>
    <dbReference type="NCBI Taxonomy" id="2881276"/>
    <lineage>
        <taxon>Bacteria</taxon>
        <taxon>Bacillati</taxon>
        <taxon>Bacillota</taxon>
        <taxon>Clostridia</taxon>
        <taxon>Lachnospirales</taxon>
        <taxon>Lachnospiraceae</taxon>
        <taxon>Fusicatenibacter</taxon>
    </lineage>
</organism>
<keyword evidence="4" id="KW-1185">Reference proteome</keyword>
<dbReference type="RefSeq" id="WP_178046301.1">
    <property type="nucleotide sequence ID" value="NZ_JAJEPR010000003.1"/>
</dbReference>
<sequence>MIYQVMNIKAETYEEPAKLYLYLLEKSLEIGIDKRPLIFICPGGGYGMTSDREAEAIALQFVAAGFHAAVLRYSVAPARYPTALLQVAAGFKYLREHAEEFHIDADRMVVQGASAGGHLAASYGVFWKKKTFLAEMLHTTPEMLKPNGMILSYPVITSGPKAHRGSFENLLGDRYDELVDEMSLENQVDADTPPAFLWHTTEDDCVPVENSLLFYQALHNQGISVEMHIYPHGPHGLGLANELTATKDGFGIQPECATWIDHARTWLKNL</sequence>
<comment type="caution">
    <text evidence="3">The sequence shown here is derived from an EMBL/GenBank/DDBJ whole genome shotgun (WGS) entry which is preliminary data.</text>
</comment>
<dbReference type="InterPro" id="IPR049492">
    <property type="entry name" value="BD-FAE-like_dom"/>
</dbReference>
<protein>
    <submittedName>
        <fullName evidence="3">Alpha/beta hydrolase</fullName>
    </submittedName>
</protein>
<keyword evidence="1 3" id="KW-0378">Hydrolase</keyword>
<evidence type="ECO:0000259" key="2">
    <source>
        <dbReference type="Pfam" id="PF20434"/>
    </source>
</evidence>
<dbReference type="PANTHER" id="PTHR48081">
    <property type="entry name" value="AB HYDROLASE SUPERFAMILY PROTEIN C4A8.06C"/>
    <property type="match status" value="1"/>
</dbReference>
<accession>A0AAE3DQE0</accession>